<reference evidence="2 3" key="1">
    <citation type="submission" date="2016-10" db="EMBL/GenBank/DDBJ databases">
        <authorList>
            <person name="de Groot N.N."/>
        </authorList>
    </citation>
    <scope>NUCLEOTIDE SEQUENCE [LARGE SCALE GENOMIC DNA]</scope>
    <source>
        <strain evidence="2 3">DSM 8423</strain>
    </source>
</reference>
<proteinExistence type="predicted"/>
<organism evidence="2 3">
    <name type="scientific">Syntrophus gentianae</name>
    <dbReference type="NCBI Taxonomy" id="43775"/>
    <lineage>
        <taxon>Bacteria</taxon>
        <taxon>Pseudomonadati</taxon>
        <taxon>Thermodesulfobacteriota</taxon>
        <taxon>Syntrophia</taxon>
        <taxon>Syntrophales</taxon>
        <taxon>Syntrophaceae</taxon>
        <taxon>Syntrophus</taxon>
    </lineage>
</organism>
<dbReference type="RefSeq" id="WP_093882861.1">
    <property type="nucleotide sequence ID" value="NZ_FOBS01000006.1"/>
</dbReference>
<protein>
    <submittedName>
        <fullName evidence="2">Uncharacterized protein</fullName>
    </submittedName>
</protein>
<name>A0A1H7WHI9_9BACT</name>
<feature type="signal peptide" evidence="1">
    <location>
        <begin position="1"/>
        <end position="23"/>
    </location>
</feature>
<dbReference type="EMBL" id="FOBS01000006">
    <property type="protein sequence ID" value="SEM20963.1"/>
    <property type="molecule type" value="Genomic_DNA"/>
</dbReference>
<sequence>MKKVFAISLGLLLCLVMSNISLAALKNGKMILKVGDEVHVCDCGESCPCLTMSEIPGKCVCSKDLVKGKVTKVEDSKATVMVNGKEQVFPTQGKYVCSCGPNCNCDTISQTPGKCGCGAEMKPVSPFPSTEKGHVH</sequence>
<evidence type="ECO:0000313" key="2">
    <source>
        <dbReference type="EMBL" id="SEM20963.1"/>
    </source>
</evidence>
<accession>A0A1H7WHI9</accession>
<feature type="chain" id="PRO_5011680160" evidence="1">
    <location>
        <begin position="24"/>
        <end position="136"/>
    </location>
</feature>
<dbReference type="Proteomes" id="UP000198744">
    <property type="component" value="Unassembled WGS sequence"/>
</dbReference>
<gene>
    <name evidence="2" type="ORF">SAMN04489760_106169</name>
</gene>
<evidence type="ECO:0000313" key="3">
    <source>
        <dbReference type="Proteomes" id="UP000198744"/>
    </source>
</evidence>
<evidence type="ECO:0000256" key="1">
    <source>
        <dbReference type="SAM" id="SignalP"/>
    </source>
</evidence>
<keyword evidence="1" id="KW-0732">Signal</keyword>
<keyword evidence="3" id="KW-1185">Reference proteome</keyword>
<dbReference type="AlphaFoldDB" id="A0A1H7WHI9"/>
<dbReference type="OrthoDB" id="9801019at2"/>